<dbReference type="FunFam" id="3.40.50.280:FF:000003">
    <property type="entry name" value="Dimethylamine methyltransferase corrinoid protein"/>
    <property type="match status" value="1"/>
</dbReference>
<dbReference type="InterPro" id="IPR012741">
    <property type="entry name" value="Corrinoid_p"/>
</dbReference>
<dbReference type="PROSITE" id="PS51332">
    <property type="entry name" value="B12_BINDING"/>
    <property type="match status" value="1"/>
</dbReference>
<dbReference type="AlphaFoldDB" id="A0A1Q6DTV8"/>
<reference evidence="6 8" key="1">
    <citation type="submission" date="2016-12" db="EMBL/GenBank/DDBJ databases">
        <title>Discovery of methanogenic haloarchaea.</title>
        <authorList>
            <person name="Sorokin D.Y."/>
            <person name="Makarova K.S."/>
            <person name="Abbas B."/>
            <person name="Ferrer M."/>
            <person name="Golyshin P.N."/>
        </authorList>
    </citation>
    <scope>NUCLEOTIDE SEQUENCE [LARGE SCALE GENOMIC DNA]</scope>
    <source>
        <strain evidence="6">HMET1</strain>
    </source>
</reference>
<keyword evidence="8" id="KW-1185">Reference proteome</keyword>
<evidence type="ECO:0000256" key="2">
    <source>
        <dbReference type="ARBA" id="ARBA00022723"/>
    </source>
</evidence>
<dbReference type="Pfam" id="PF02310">
    <property type="entry name" value="B12-binding"/>
    <property type="match status" value="1"/>
</dbReference>
<dbReference type="PANTHER" id="PTHR45833">
    <property type="entry name" value="METHIONINE SYNTHASE"/>
    <property type="match status" value="1"/>
</dbReference>
<dbReference type="InterPro" id="IPR050554">
    <property type="entry name" value="Met_Synthase/Corrinoid"/>
</dbReference>
<gene>
    <name evidence="6" type="ORF">BTN85_0276</name>
    <name evidence="7" type="ORF">BTN85_0279</name>
</gene>
<dbReference type="STRING" id="1903181.BTN85_0276"/>
<dbReference type="EMBL" id="MSDW01000001">
    <property type="protein sequence ID" value="OKY77807.1"/>
    <property type="molecule type" value="Genomic_DNA"/>
</dbReference>
<feature type="domain" description="B12-binding" evidence="4">
    <location>
        <begin position="91"/>
        <end position="219"/>
    </location>
</feature>
<evidence type="ECO:0000256" key="3">
    <source>
        <dbReference type="ARBA" id="ARBA00023285"/>
    </source>
</evidence>
<dbReference type="GO" id="GO:0015948">
    <property type="term" value="P:methanogenesis"/>
    <property type="evidence" value="ECO:0007669"/>
    <property type="project" value="InterPro"/>
</dbReference>
<dbReference type="Gene3D" id="1.10.1240.10">
    <property type="entry name" value="Methionine synthase domain"/>
    <property type="match status" value="1"/>
</dbReference>
<evidence type="ECO:0000259" key="5">
    <source>
        <dbReference type="PROSITE" id="PS51337"/>
    </source>
</evidence>
<dbReference type="GO" id="GO:0005829">
    <property type="term" value="C:cytosol"/>
    <property type="evidence" value="ECO:0007669"/>
    <property type="project" value="TreeGrafter"/>
</dbReference>
<proteinExistence type="inferred from homology"/>
<sequence>MGEEDLFGELTDAVVAGDKDRCRGLAEQALDEGVDPYRALMEGCAEGMNIMSDRYDEGEAYVPDILLSAEALYEAMDVLKPHIDVEDTGVSGKVLLGVVEGDIHDIGKNVLKSIFDAAGFDVIDLGRDVRPEQFQESIEKEKPDILGLSALMTTSMTGMPKIIENLQKAGLRERVKVMVGGAPISEDYAEKIGADGYAPNAPRAKEIAEKLLKQKREED</sequence>
<dbReference type="SUPFAM" id="SSF47644">
    <property type="entry name" value="Methionine synthase domain"/>
    <property type="match status" value="1"/>
</dbReference>
<dbReference type="GO" id="GO:0008705">
    <property type="term" value="F:methionine synthase activity"/>
    <property type="evidence" value="ECO:0007669"/>
    <property type="project" value="TreeGrafter"/>
</dbReference>
<dbReference type="Proteomes" id="UP000185744">
    <property type="component" value="Unassembled WGS sequence"/>
</dbReference>
<comment type="caution">
    <text evidence="6">The sequence shown here is derived from an EMBL/GenBank/DDBJ whole genome shotgun (WGS) entry which is preliminary data.</text>
</comment>
<evidence type="ECO:0000259" key="4">
    <source>
        <dbReference type="PROSITE" id="PS51332"/>
    </source>
</evidence>
<organism evidence="6 8">
    <name type="scientific">Methanohalarchaeum thermophilum</name>
    <dbReference type="NCBI Taxonomy" id="1903181"/>
    <lineage>
        <taxon>Archaea</taxon>
        <taxon>Methanobacteriati</taxon>
        <taxon>Methanobacteriota</taxon>
        <taxon>Methanonatronarchaeia</taxon>
        <taxon>Methanonatronarchaeales</taxon>
        <taxon>Methanonatronarchaeaceae</taxon>
        <taxon>Candidatus Methanohalarchaeum</taxon>
    </lineage>
</organism>
<dbReference type="InterPro" id="IPR036724">
    <property type="entry name" value="Cobalamin-bd_sf"/>
</dbReference>
<feature type="domain" description="B12-binding N-terminal" evidence="5">
    <location>
        <begin position="1"/>
        <end position="91"/>
    </location>
</feature>
<dbReference type="CDD" id="cd02070">
    <property type="entry name" value="corrinoid_protein_B12-BD"/>
    <property type="match status" value="1"/>
</dbReference>
<dbReference type="Gene3D" id="3.40.50.280">
    <property type="entry name" value="Cobalamin-binding domain"/>
    <property type="match status" value="1"/>
</dbReference>
<dbReference type="InterPro" id="IPR036594">
    <property type="entry name" value="Meth_synthase_dom"/>
</dbReference>
<comment type="similarity">
    <text evidence="1">Belongs to the methylamine corrinoid protein family.</text>
</comment>
<protein>
    <submittedName>
        <fullName evidence="6">Trimethylamine corrinoid protein MtbC1</fullName>
    </submittedName>
</protein>
<keyword evidence="3" id="KW-0170">Cobalt</keyword>
<dbReference type="Pfam" id="PF02607">
    <property type="entry name" value="B12-binding_2"/>
    <property type="match status" value="1"/>
</dbReference>
<name>A0A1Q6DTV8_METT1</name>
<dbReference type="SUPFAM" id="SSF52242">
    <property type="entry name" value="Cobalamin (vitamin B12)-binding domain"/>
    <property type="match status" value="1"/>
</dbReference>
<dbReference type="NCBIfam" id="TIGR02370">
    <property type="entry name" value="pyl_corrinoid"/>
    <property type="match status" value="1"/>
</dbReference>
<dbReference type="InterPro" id="IPR003759">
    <property type="entry name" value="Cbl-bd_cap"/>
</dbReference>
<accession>A0A1Q6DTV8</accession>
<dbReference type="GO" id="GO:0050667">
    <property type="term" value="P:homocysteine metabolic process"/>
    <property type="evidence" value="ECO:0007669"/>
    <property type="project" value="TreeGrafter"/>
</dbReference>
<dbReference type="InterPro" id="IPR006158">
    <property type="entry name" value="Cobalamin-bd"/>
</dbReference>
<evidence type="ECO:0000256" key="1">
    <source>
        <dbReference type="ARBA" id="ARBA00010854"/>
    </source>
</evidence>
<evidence type="ECO:0000313" key="7">
    <source>
        <dbReference type="EMBL" id="OKY77807.1"/>
    </source>
</evidence>
<dbReference type="GO" id="GO:0046653">
    <property type="term" value="P:tetrahydrofolate metabolic process"/>
    <property type="evidence" value="ECO:0007669"/>
    <property type="project" value="TreeGrafter"/>
</dbReference>
<dbReference type="EMBL" id="MSDW01000001">
    <property type="protein sequence ID" value="OKY77804.1"/>
    <property type="molecule type" value="Genomic_DNA"/>
</dbReference>
<dbReference type="GO" id="GO:0031419">
    <property type="term" value="F:cobalamin binding"/>
    <property type="evidence" value="ECO:0007669"/>
    <property type="project" value="InterPro"/>
</dbReference>
<dbReference type="SMART" id="SM01018">
    <property type="entry name" value="B12-binding_2"/>
    <property type="match status" value="1"/>
</dbReference>
<dbReference type="GO" id="GO:0050897">
    <property type="term" value="F:cobalt ion binding"/>
    <property type="evidence" value="ECO:0007669"/>
    <property type="project" value="InterPro"/>
</dbReference>
<dbReference type="PANTHER" id="PTHR45833:SF1">
    <property type="entry name" value="METHIONINE SYNTHASE"/>
    <property type="match status" value="1"/>
</dbReference>
<evidence type="ECO:0000313" key="8">
    <source>
        <dbReference type="Proteomes" id="UP000185744"/>
    </source>
</evidence>
<evidence type="ECO:0000313" key="6">
    <source>
        <dbReference type="EMBL" id="OKY77804.1"/>
    </source>
</evidence>
<dbReference type="PROSITE" id="PS51337">
    <property type="entry name" value="B12_BINDING_NTER"/>
    <property type="match status" value="1"/>
</dbReference>
<keyword evidence="2" id="KW-0479">Metal-binding</keyword>